<dbReference type="GO" id="GO:0005524">
    <property type="term" value="F:ATP binding"/>
    <property type="evidence" value="ECO:0007669"/>
    <property type="project" value="UniProtKB-KW"/>
</dbReference>
<dbReference type="KEGG" id="ahk:NCTC10172_01417"/>
<evidence type="ECO:0000313" key="6">
    <source>
        <dbReference type="Proteomes" id="UP000290909"/>
    </source>
</evidence>
<dbReference type="InterPro" id="IPR003593">
    <property type="entry name" value="AAA+_ATPase"/>
</dbReference>
<gene>
    <name evidence="5" type="primary">metN2_2</name>
    <name evidence="5" type="ORF">NCTC10172_01417</name>
</gene>
<dbReference type="SMART" id="SM00382">
    <property type="entry name" value="AAA"/>
    <property type="match status" value="1"/>
</dbReference>
<dbReference type="SUPFAM" id="SSF52540">
    <property type="entry name" value="P-loop containing nucleoside triphosphate hydrolases"/>
    <property type="match status" value="1"/>
</dbReference>
<keyword evidence="5" id="KW-0378">Hydrolase</keyword>
<dbReference type="InterPro" id="IPR003439">
    <property type="entry name" value="ABC_transporter-like_ATP-bd"/>
</dbReference>
<dbReference type="InterPro" id="IPR015854">
    <property type="entry name" value="ABC_transpr_LolD-like"/>
</dbReference>
<dbReference type="GO" id="GO:0016887">
    <property type="term" value="F:ATP hydrolysis activity"/>
    <property type="evidence" value="ECO:0007669"/>
    <property type="project" value="InterPro"/>
</dbReference>
<dbReference type="Pfam" id="PF00005">
    <property type="entry name" value="ABC_tran"/>
    <property type="match status" value="1"/>
</dbReference>
<dbReference type="Proteomes" id="UP000290909">
    <property type="component" value="Chromosome"/>
</dbReference>
<evidence type="ECO:0000256" key="3">
    <source>
        <dbReference type="ARBA" id="ARBA00022840"/>
    </source>
</evidence>
<dbReference type="PROSITE" id="PS00211">
    <property type="entry name" value="ABC_TRANSPORTER_1"/>
    <property type="match status" value="1"/>
</dbReference>
<reference evidence="5 6" key="1">
    <citation type="submission" date="2019-01" db="EMBL/GenBank/DDBJ databases">
        <authorList>
            <consortium name="Pathogen Informatics"/>
        </authorList>
    </citation>
    <scope>NUCLEOTIDE SEQUENCE [LARGE SCALE GENOMIC DNA]</scope>
    <source>
        <strain evidence="5 6">NCTC10172</strain>
    </source>
</reference>
<feature type="domain" description="ABC transporter" evidence="4">
    <location>
        <begin position="2"/>
        <end position="241"/>
    </location>
</feature>
<dbReference type="GO" id="GO:0005886">
    <property type="term" value="C:plasma membrane"/>
    <property type="evidence" value="ECO:0007669"/>
    <property type="project" value="TreeGrafter"/>
</dbReference>
<dbReference type="InterPro" id="IPR027417">
    <property type="entry name" value="P-loop_NTPase"/>
</dbReference>
<dbReference type="EMBL" id="LR215050">
    <property type="protein sequence ID" value="VEU83341.1"/>
    <property type="molecule type" value="Genomic_DNA"/>
</dbReference>
<sequence length="253" mass="28856">MFKLTNIKKTFKDKKNIVSALDGVTFEIKSGEIFGIIGKSGVGKSTLLKILSFQSTYDEGEFIFLDKDTKNLTHHEQRQLLLETSYIHQSFSLLYNLSVLENIALPLILRGISKKEALEKSKKMLSYVGLIHKEKEYPITLSGGEAQRISIARALVTQPKVIYADEPTSSLDDATAYEILSLLKQINQEFKTTIIFVSHQTELVKYLCDRVLLLEKGKIKRLAEVKNTKELVTDYESIIWGDENVWSNLYSNW</sequence>
<accession>A0A449BLM9</accession>
<dbReference type="PANTHER" id="PTHR24220">
    <property type="entry name" value="IMPORT ATP-BINDING PROTEIN"/>
    <property type="match status" value="1"/>
</dbReference>
<dbReference type="EC" id="3.6.3.-" evidence="5"/>
<evidence type="ECO:0000259" key="4">
    <source>
        <dbReference type="PROSITE" id="PS50893"/>
    </source>
</evidence>
<evidence type="ECO:0000256" key="1">
    <source>
        <dbReference type="ARBA" id="ARBA00022448"/>
    </source>
</evidence>
<organism evidence="5 6">
    <name type="scientific">Acholeplasma hippikon</name>
    <dbReference type="NCBI Taxonomy" id="264636"/>
    <lineage>
        <taxon>Bacteria</taxon>
        <taxon>Bacillati</taxon>
        <taxon>Mycoplasmatota</taxon>
        <taxon>Mollicutes</taxon>
        <taxon>Acholeplasmatales</taxon>
        <taxon>Acholeplasmataceae</taxon>
        <taxon>Acholeplasma</taxon>
    </lineage>
</organism>
<keyword evidence="2" id="KW-0547">Nucleotide-binding</keyword>
<keyword evidence="1" id="KW-0813">Transport</keyword>
<proteinExistence type="predicted"/>
<dbReference type="PROSITE" id="PS50893">
    <property type="entry name" value="ABC_TRANSPORTER_2"/>
    <property type="match status" value="1"/>
</dbReference>
<dbReference type="Gene3D" id="3.40.50.300">
    <property type="entry name" value="P-loop containing nucleotide triphosphate hydrolases"/>
    <property type="match status" value="1"/>
</dbReference>
<keyword evidence="6" id="KW-1185">Reference proteome</keyword>
<keyword evidence="3 5" id="KW-0067">ATP-binding</keyword>
<dbReference type="InterPro" id="IPR017871">
    <property type="entry name" value="ABC_transporter-like_CS"/>
</dbReference>
<protein>
    <submittedName>
        <fullName evidence="5">ABC transporter ATP-binding protein</fullName>
        <ecNumber evidence="5">3.6.3.-</ecNumber>
    </submittedName>
</protein>
<dbReference type="STRING" id="1408416.GCA_000702765_00580"/>
<evidence type="ECO:0000256" key="2">
    <source>
        <dbReference type="ARBA" id="ARBA00022741"/>
    </source>
</evidence>
<dbReference type="CDD" id="cd03255">
    <property type="entry name" value="ABC_MJ0796_LolCDE_FtsE"/>
    <property type="match status" value="1"/>
</dbReference>
<name>A0A449BLM9_9MOLU</name>
<dbReference type="AlphaFoldDB" id="A0A449BLM9"/>
<dbReference type="InterPro" id="IPR017911">
    <property type="entry name" value="MacB-like_ATP-bd"/>
</dbReference>
<dbReference type="GO" id="GO:0022857">
    <property type="term" value="F:transmembrane transporter activity"/>
    <property type="evidence" value="ECO:0007669"/>
    <property type="project" value="TreeGrafter"/>
</dbReference>
<evidence type="ECO:0000313" key="5">
    <source>
        <dbReference type="EMBL" id="VEU83341.1"/>
    </source>
</evidence>